<keyword evidence="4" id="KW-1185">Reference proteome</keyword>
<protein>
    <submittedName>
        <fullName evidence="3">N-acetylserotonin O-methyltransferase-like protein</fullName>
    </submittedName>
</protein>
<name>A0A195BCN0_9HYME</name>
<gene>
    <name evidence="3" type="ORF">ALC53_07591</name>
</gene>
<dbReference type="InterPro" id="IPR029001">
    <property type="entry name" value="ITPase-like_fam"/>
</dbReference>
<evidence type="ECO:0000313" key="4">
    <source>
        <dbReference type="Proteomes" id="UP000078540"/>
    </source>
</evidence>
<dbReference type="SUPFAM" id="SSF52972">
    <property type="entry name" value="ITPase-like"/>
    <property type="match status" value="1"/>
</dbReference>
<organism evidence="3 4">
    <name type="scientific">Atta colombica</name>
    <dbReference type="NCBI Taxonomy" id="520822"/>
    <lineage>
        <taxon>Eukaryota</taxon>
        <taxon>Metazoa</taxon>
        <taxon>Ecdysozoa</taxon>
        <taxon>Arthropoda</taxon>
        <taxon>Hexapoda</taxon>
        <taxon>Insecta</taxon>
        <taxon>Pterygota</taxon>
        <taxon>Neoptera</taxon>
        <taxon>Endopterygota</taxon>
        <taxon>Hymenoptera</taxon>
        <taxon>Apocrita</taxon>
        <taxon>Aculeata</taxon>
        <taxon>Formicoidea</taxon>
        <taxon>Formicidae</taxon>
        <taxon>Myrmicinae</taxon>
        <taxon>Atta</taxon>
    </lineage>
</organism>
<accession>A0A195BCN0</accession>
<evidence type="ECO:0000313" key="3">
    <source>
        <dbReference type="EMBL" id="KYM81950.1"/>
    </source>
</evidence>
<dbReference type="GO" id="GO:0008168">
    <property type="term" value="F:methyltransferase activity"/>
    <property type="evidence" value="ECO:0007669"/>
    <property type="project" value="UniProtKB-KW"/>
</dbReference>
<sequence>MCRVASNHRFRGYTQQADNVETTDTPADIVQRIKATVARPLKHFRPTLSAQRLKSQFAFRWVVASSSPVELLGWDCTLTREQIAMPQIERNQLRRRDGHVSLTISIELLCCTSRRMLESTIQALASGRTILASGSPRRQDIMRQLRINVEVMTSLYDEKLDRSKYEGHGEYVQDIAKYKVLEVYERLKGDPVPPSLIIGADTMVTMGDVIYGKPRNEVEAFQMLSSLANKQHVVYTGVCLKTPKTELQFYESAKVKFGDVSEKQIREYVKTGDPMDKAGGYGLQGIGGCLIERIDGDYYTITGLPLYSLAKQLNRMFSNV</sequence>
<dbReference type="PANTHER" id="PTHR43213:SF5">
    <property type="entry name" value="BIFUNCTIONAL DTTP_UTP PYROPHOSPHATASE_METHYLTRANSFERASE PROTEIN-RELATED"/>
    <property type="match status" value="1"/>
</dbReference>
<dbReference type="STRING" id="520822.A0A195BCN0"/>
<proteinExistence type="inferred from homology"/>
<dbReference type="GO" id="GO:0032259">
    <property type="term" value="P:methylation"/>
    <property type="evidence" value="ECO:0007669"/>
    <property type="project" value="UniProtKB-KW"/>
</dbReference>
<keyword evidence="2" id="KW-0378">Hydrolase</keyword>
<keyword evidence="3" id="KW-0808">Transferase</keyword>
<dbReference type="InterPro" id="IPR003697">
    <property type="entry name" value="Maf-like"/>
</dbReference>
<dbReference type="Gene3D" id="3.90.950.10">
    <property type="match status" value="1"/>
</dbReference>
<dbReference type="EMBL" id="KQ976526">
    <property type="protein sequence ID" value="KYM81950.1"/>
    <property type="molecule type" value="Genomic_DNA"/>
</dbReference>
<dbReference type="PANTHER" id="PTHR43213">
    <property type="entry name" value="BIFUNCTIONAL DTTP/UTP PYROPHOSPHATASE/METHYLTRANSFERASE PROTEIN-RELATED"/>
    <property type="match status" value="1"/>
</dbReference>
<keyword evidence="3" id="KW-0489">Methyltransferase</keyword>
<dbReference type="AlphaFoldDB" id="A0A195BCN0"/>
<dbReference type="HAMAP" id="MF_00528">
    <property type="entry name" value="Maf"/>
    <property type="match status" value="1"/>
</dbReference>
<dbReference type="Pfam" id="PF02545">
    <property type="entry name" value="Maf"/>
    <property type="match status" value="1"/>
</dbReference>
<dbReference type="NCBIfam" id="TIGR00172">
    <property type="entry name" value="maf"/>
    <property type="match status" value="1"/>
</dbReference>
<evidence type="ECO:0000256" key="2">
    <source>
        <dbReference type="ARBA" id="ARBA00022801"/>
    </source>
</evidence>
<evidence type="ECO:0000256" key="1">
    <source>
        <dbReference type="ARBA" id="ARBA00001968"/>
    </source>
</evidence>
<comment type="cofactor">
    <cofactor evidence="1">
        <name>a divalent metal cation</name>
        <dbReference type="ChEBI" id="CHEBI:60240"/>
    </cofactor>
</comment>
<dbReference type="GO" id="GO:0047429">
    <property type="term" value="F:nucleoside triphosphate diphosphatase activity"/>
    <property type="evidence" value="ECO:0007669"/>
    <property type="project" value="InterPro"/>
</dbReference>
<dbReference type="CDD" id="cd00555">
    <property type="entry name" value="Maf"/>
    <property type="match status" value="1"/>
</dbReference>
<reference evidence="3 4" key="1">
    <citation type="submission" date="2015-09" db="EMBL/GenBank/DDBJ databases">
        <title>Atta colombica WGS genome.</title>
        <authorList>
            <person name="Nygaard S."/>
            <person name="Hu H."/>
            <person name="Boomsma J."/>
            <person name="Zhang G."/>
        </authorList>
    </citation>
    <scope>NUCLEOTIDE SEQUENCE [LARGE SCALE GENOMIC DNA]</scope>
    <source>
        <strain evidence="3">Treedump-2</strain>
        <tissue evidence="3">Whole body</tissue>
    </source>
</reference>
<dbReference type="Proteomes" id="UP000078540">
    <property type="component" value="Unassembled WGS sequence"/>
</dbReference>